<evidence type="ECO:0000313" key="1">
    <source>
        <dbReference type="EMBL" id="KAI0029912.1"/>
    </source>
</evidence>
<keyword evidence="2" id="KW-1185">Reference proteome</keyword>
<accession>A0ACB8QE39</accession>
<reference evidence="1" key="1">
    <citation type="submission" date="2021-02" db="EMBL/GenBank/DDBJ databases">
        <authorList>
            <consortium name="DOE Joint Genome Institute"/>
            <person name="Ahrendt S."/>
            <person name="Looney B.P."/>
            <person name="Miyauchi S."/>
            <person name="Morin E."/>
            <person name="Drula E."/>
            <person name="Courty P.E."/>
            <person name="Chicoki N."/>
            <person name="Fauchery L."/>
            <person name="Kohler A."/>
            <person name="Kuo A."/>
            <person name="Labutti K."/>
            <person name="Pangilinan J."/>
            <person name="Lipzen A."/>
            <person name="Riley R."/>
            <person name="Andreopoulos W."/>
            <person name="He G."/>
            <person name="Johnson J."/>
            <person name="Barry K.W."/>
            <person name="Grigoriev I.V."/>
            <person name="Nagy L."/>
            <person name="Hibbett D."/>
            <person name="Henrissat B."/>
            <person name="Matheny P.B."/>
            <person name="Labbe J."/>
            <person name="Martin F."/>
        </authorList>
    </citation>
    <scope>NUCLEOTIDE SEQUENCE</scope>
    <source>
        <strain evidence="1">EC-137</strain>
    </source>
</reference>
<name>A0ACB8QE39_9AGAM</name>
<gene>
    <name evidence="1" type="ORF">K488DRAFT_72623</name>
</gene>
<dbReference type="Proteomes" id="UP000814128">
    <property type="component" value="Unassembled WGS sequence"/>
</dbReference>
<reference evidence="1" key="2">
    <citation type="journal article" date="2022" name="New Phytol.">
        <title>Evolutionary transition to the ectomycorrhizal habit in the genomes of a hyperdiverse lineage of mushroom-forming fungi.</title>
        <authorList>
            <person name="Looney B."/>
            <person name="Miyauchi S."/>
            <person name="Morin E."/>
            <person name="Drula E."/>
            <person name="Courty P.E."/>
            <person name="Kohler A."/>
            <person name="Kuo A."/>
            <person name="LaButti K."/>
            <person name="Pangilinan J."/>
            <person name="Lipzen A."/>
            <person name="Riley R."/>
            <person name="Andreopoulos W."/>
            <person name="He G."/>
            <person name="Johnson J."/>
            <person name="Nolan M."/>
            <person name="Tritt A."/>
            <person name="Barry K.W."/>
            <person name="Grigoriev I.V."/>
            <person name="Nagy L.G."/>
            <person name="Hibbett D."/>
            <person name="Henrissat B."/>
            <person name="Matheny P.B."/>
            <person name="Labbe J."/>
            <person name="Martin F.M."/>
        </authorList>
    </citation>
    <scope>NUCLEOTIDE SEQUENCE</scope>
    <source>
        <strain evidence="1">EC-137</strain>
    </source>
</reference>
<sequence>MPLPAGGNGSGLVYALLVYGLVFPLPSPMPCQNPTPLPGPGVGVVVFQPTFQSAATLRTHARRSHLLPLASSPMSEAVPPFSEGAPSFELVDWTFDTKAGVLDLLTLQPTSGVQADAHTSCNPQELLPSFFDILGNVGSQDWATDALFQLGPRSAGPGQDASLDWAAPPPKRRHLDEHVLVPPSSAAEGDLNVQRPQPVEHDCQM</sequence>
<dbReference type="EMBL" id="MU273650">
    <property type="protein sequence ID" value="KAI0029912.1"/>
    <property type="molecule type" value="Genomic_DNA"/>
</dbReference>
<evidence type="ECO:0000313" key="2">
    <source>
        <dbReference type="Proteomes" id="UP000814128"/>
    </source>
</evidence>
<organism evidence="1 2">
    <name type="scientific">Vararia minispora EC-137</name>
    <dbReference type="NCBI Taxonomy" id="1314806"/>
    <lineage>
        <taxon>Eukaryota</taxon>
        <taxon>Fungi</taxon>
        <taxon>Dikarya</taxon>
        <taxon>Basidiomycota</taxon>
        <taxon>Agaricomycotina</taxon>
        <taxon>Agaricomycetes</taxon>
        <taxon>Russulales</taxon>
        <taxon>Lachnocladiaceae</taxon>
        <taxon>Vararia</taxon>
    </lineage>
</organism>
<comment type="caution">
    <text evidence="1">The sequence shown here is derived from an EMBL/GenBank/DDBJ whole genome shotgun (WGS) entry which is preliminary data.</text>
</comment>
<proteinExistence type="predicted"/>
<protein>
    <submittedName>
        <fullName evidence="1">Uncharacterized protein</fullName>
    </submittedName>
</protein>